<dbReference type="Gene3D" id="1.10.510.10">
    <property type="entry name" value="Transferase(Phosphotransferase) domain 1"/>
    <property type="match status" value="1"/>
</dbReference>
<organism evidence="7 8">
    <name type="scientific">Dimorphilus gyrociliatus</name>
    <dbReference type="NCBI Taxonomy" id="2664684"/>
    <lineage>
        <taxon>Eukaryota</taxon>
        <taxon>Metazoa</taxon>
        <taxon>Spiralia</taxon>
        <taxon>Lophotrochozoa</taxon>
        <taxon>Annelida</taxon>
        <taxon>Polychaeta</taxon>
        <taxon>Polychaeta incertae sedis</taxon>
        <taxon>Dinophilidae</taxon>
        <taxon>Dimorphilus</taxon>
    </lineage>
</organism>
<keyword evidence="5" id="KW-0723">Serine/threonine-protein kinase</keyword>
<feature type="domain" description="Protein kinase" evidence="6">
    <location>
        <begin position="29"/>
        <end position="297"/>
    </location>
</feature>
<evidence type="ECO:0000256" key="4">
    <source>
        <dbReference type="PROSITE-ProRule" id="PRU10141"/>
    </source>
</evidence>
<evidence type="ECO:0000313" key="7">
    <source>
        <dbReference type="EMBL" id="CAD5119319.1"/>
    </source>
</evidence>
<keyword evidence="8" id="KW-1185">Reference proteome</keyword>
<evidence type="ECO:0000256" key="2">
    <source>
        <dbReference type="ARBA" id="ARBA00022741"/>
    </source>
</evidence>
<keyword evidence="2 4" id="KW-0547">Nucleotide-binding</keyword>
<evidence type="ECO:0000256" key="1">
    <source>
        <dbReference type="ARBA" id="ARBA00012513"/>
    </source>
</evidence>
<dbReference type="InterPro" id="IPR011009">
    <property type="entry name" value="Kinase-like_dom_sf"/>
</dbReference>
<dbReference type="Proteomes" id="UP000549394">
    <property type="component" value="Unassembled WGS sequence"/>
</dbReference>
<dbReference type="PANTHER" id="PTHR11909">
    <property type="entry name" value="CASEIN KINASE-RELATED"/>
    <property type="match status" value="1"/>
</dbReference>
<keyword evidence="5" id="KW-0418">Kinase</keyword>
<gene>
    <name evidence="7" type="ORF">DGYR_LOCUS7579</name>
</gene>
<dbReference type="PROSITE" id="PS50011">
    <property type="entry name" value="PROTEIN_KINASE_DOM"/>
    <property type="match status" value="1"/>
</dbReference>
<keyword evidence="3 4" id="KW-0067">ATP-binding</keyword>
<feature type="binding site" evidence="4">
    <location>
        <position position="58"/>
    </location>
    <ligand>
        <name>ATP</name>
        <dbReference type="ChEBI" id="CHEBI:30616"/>
    </ligand>
</feature>
<name>A0A7I8VTP6_9ANNE</name>
<dbReference type="EMBL" id="CAJFCJ010000010">
    <property type="protein sequence ID" value="CAD5119319.1"/>
    <property type="molecule type" value="Genomic_DNA"/>
</dbReference>
<comment type="caution">
    <text evidence="7">The sequence shown here is derived from an EMBL/GenBank/DDBJ whole genome shotgun (WGS) entry which is preliminary data.</text>
</comment>
<dbReference type="InterPro" id="IPR050235">
    <property type="entry name" value="CK1_Ser-Thr_kinase"/>
</dbReference>
<evidence type="ECO:0000313" key="8">
    <source>
        <dbReference type="Proteomes" id="UP000549394"/>
    </source>
</evidence>
<reference evidence="7 8" key="1">
    <citation type="submission" date="2020-08" db="EMBL/GenBank/DDBJ databases">
        <authorList>
            <person name="Hejnol A."/>
        </authorList>
    </citation>
    <scope>NUCLEOTIDE SEQUENCE [LARGE SCALE GENOMIC DNA]</scope>
</reference>
<dbReference type="GO" id="GO:0005524">
    <property type="term" value="F:ATP binding"/>
    <property type="evidence" value="ECO:0007669"/>
    <property type="project" value="UniProtKB-UniRule"/>
</dbReference>
<dbReference type="CDD" id="cd14016">
    <property type="entry name" value="STKc_CK1"/>
    <property type="match status" value="1"/>
</dbReference>
<dbReference type="OrthoDB" id="5800476at2759"/>
<protein>
    <recommendedName>
        <fullName evidence="1">non-specific serine/threonine protein kinase</fullName>
        <ecNumber evidence="1">2.7.11.1</ecNumber>
    </recommendedName>
</protein>
<dbReference type="SMART" id="SM00220">
    <property type="entry name" value="S_TKc"/>
    <property type="match status" value="1"/>
</dbReference>
<dbReference type="SUPFAM" id="SSF56112">
    <property type="entry name" value="Protein kinase-like (PK-like)"/>
    <property type="match status" value="1"/>
</dbReference>
<evidence type="ECO:0000256" key="5">
    <source>
        <dbReference type="RuleBase" id="RU000304"/>
    </source>
</evidence>
<dbReference type="Pfam" id="PF00069">
    <property type="entry name" value="Pkinase"/>
    <property type="match status" value="1"/>
</dbReference>
<comment type="similarity">
    <text evidence="5">Belongs to the protein kinase superfamily.</text>
</comment>
<sequence length="350" mass="40712">MLGKKNMTEIDDKRTEVLVGSNQNGGHKFRLTKKIGSGSFGDVYEAQDETTGEKVAVKMEKKESRHPQLLFESKLYRVLQGGVGVPVLRWYGQHDAGYNVMVTDLLGPNLEDLYNYCKRKFSLKTVLQLADQMLGRVEYIHNKCFIHRDIKPDNFLMGIGARRVNTVFLIDYGLAKKYRDMRTRTHIPYREGKSLTGTARYASVNAHLGVEQSRRDDLESLGYVLVYLAKGSLPWQGLKAATRKQKYERISEKKLSTIPEVLCKGFPEEFQKYLTYTKNLKFEDAPDYDYLRKELFRKLYTKKLHYQYDFHFDWSVSSKNEDRSEEQRASKISHPPQQQITLKHGNVINW</sequence>
<evidence type="ECO:0000259" key="6">
    <source>
        <dbReference type="PROSITE" id="PS50011"/>
    </source>
</evidence>
<dbReference type="GO" id="GO:0004674">
    <property type="term" value="F:protein serine/threonine kinase activity"/>
    <property type="evidence" value="ECO:0007669"/>
    <property type="project" value="UniProtKB-KW"/>
</dbReference>
<dbReference type="PROSITE" id="PS00108">
    <property type="entry name" value="PROTEIN_KINASE_ST"/>
    <property type="match status" value="1"/>
</dbReference>
<evidence type="ECO:0000256" key="3">
    <source>
        <dbReference type="ARBA" id="ARBA00022840"/>
    </source>
</evidence>
<dbReference type="PROSITE" id="PS00107">
    <property type="entry name" value="PROTEIN_KINASE_ATP"/>
    <property type="match status" value="1"/>
</dbReference>
<dbReference type="EC" id="2.7.11.1" evidence="1"/>
<dbReference type="AlphaFoldDB" id="A0A7I8VTP6"/>
<accession>A0A7I8VTP6</accession>
<dbReference type="InterPro" id="IPR000719">
    <property type="entry name" value="Prot_kinase_dom"/>
</dbReference>
<proteinExistence type="inferred from homology"/>
<dbReference type="InterPro" id="IPR008271">
    <property type="entry name" value="Ser/Thr_kinase_AS"/>
</dbReference>
<dbReference type="InterPro" id="IPR017441">
    <property type="entry name" value="Protein_kinase_ATP_BS"/>
</dbReference>
<dbReference type="FunFam" id="1.10.510.10:FF:000596">
    <property type="entry name" value="CK1 family protein kinase"/>
    <property type="match status" value="1"/>
</dbReference>
<keyword evidence="5" id="KW-0808">Transferase</keyword>